<dbReference type="KEGG" id="nio:NITINOP_1508"/>
<evidence type="ECO:0000313" key="1">
    <source>
        <dbReference type="EMBL" id="CUQ66483.1"/>
    </source>
</evidence>
<dbReference type="Proteomes" id="UP000066284">
    <property type="component" value="Chromosome 1"/>
</dbReference>
<organism evidence="1 2">
    <name type="scientific">Candidatus Nitrospira inopinata</name>
    <dbReference type="NCBI Taxonomy" id="1715989"/>
    <lineage>
        <taxon>Bacteria</taxon>
        <taxon>Pseudomonadati</taxon>
        <taxon>Nitrospirota</taxon>
        <taxon>Nitrospiria</taxon>
        <taxon>Nitrospirales</taxon>
        <taxon>Nitrospiraceae</taxon>
        <taxon>Nitrospira</taxon>
    </lineage>
</organism>
<dbReference type="Pfam" id="PF07642">
    <property type="entry name" value="BBP2"/>
    <property type="match status" value="1"/>
</dbReference>
<dbReference type="OrthoDB" id="9769460at2"/>
<reference evidence="2" key="1">
    <citation type="submission" date="2015-09" db="EMBL/GenBank/DDBJ databases">
        <authorList>
            <person name="Daims H."/>
        </authorList>
    </citation>
    <scope>NUCLEOTIDE SEQUENCE [LARGE SCALE GENOMIC DNA]</scope>
</reference>
<name>A0A0S4KPX3_9BACT</name>
<accession>A0A0S4KPX3</accession>
<protein>
    <recommendedName>
        <fullName evidence="3">Porin</fullName>
    </recommendedName>
</protein>
<gene>
    <name evidence="1" type="ORF">NITINOP_1508</name>
</gene>
<proteinExistence type="predicted"/>
<dbReference type="EMBL" id="LN885086">
    <property type="protein sequence ID" value="CUQ66483.1"/>
    <property type="molecule type" value="Genomic_DNA"/>
</dbReference>
<keyword evidence="2" id="KW-1185">Reference proteome</keyword>
<evidence type="ECO:0000313" key="2">
    <source>
        <dbReference type="Proteomes" id="UP000066284"/>
    </source>
</evidence>
<dbReference type="STRING" id="1715989.NITINOP_1508"/>
<dbReference type="RefSeq" id="WP_062484498.1">
    <property type="nucleotide sequence ID" value="NZ_LN885086.1"/>
</dbReference>
<dbReference type="AlphaFoldDB" id="A0A0S4KPX3"/>
<sequence>MVSAGGAHDSHGWRKSFIGLLIAWRIFSPAVEVEAENCCQEPQENTATAYASSGPKHEAANGWRYGAYLDVAGIANFNFPDNDRWRNRSTASRHNQPAPNMVLAYARKEAIASSRWGMELGVQGGYDTVDFAFLPGEKKVDGADVLRHVHRANVSYLAPMGNGLLVTVGLFESLMGYESLYAKDNANYTRTWTADYSPYMMFGLNVVYPINDRLTVSPFVINRYAHLSYTVAQPSYGVKWSYRFMPHLTVRQTLYWGPDQTDASLEFWRLYANHIVEWKTDKLIVAWSYDIGTENIAHHPGNPRAFVMGGNLTVRRQVTDAWAVAVRPEFYWDRNGRWTGSEQFVKAITSTVEYKWPSPWITAVARLEHRYDESTGVGGGFFRNGEVAPGVPRLAAGQHLLLFGLLLMFDSP</sequence>
<dbReference type="InterPro" id="IPR011486">
    <property type="entry name" value="BBP2"/>
</dbReference>
<evidence type="ECO:0008006" key="3">
    <source>
        <dbReference type="Google" id="ProtNLM"/>
    </source>
</evidence>